<name>A0A414NH07_9ACTN</name>
<dbReference type="Proteomes" id="UP000283983">
    <property type="component" value="Unassembled WGS sequence"/>
</dbReference>
<proteinExistence type="predicted"/>
<protein>
    <submittedName>
        <fullName evidence="1">Uncharacterized protein</fullName>
    </submittedName>
</protein>
<sequence length="105" mass="12249">MHIFVLVLHIEKKLTWDFALVINMQRLKRFIQNSSHRDRLAAESYRLPHPRVIGLTIATAAHATDMRHPVAPMKGIMPKIDLNGMCLMRCTTFARQKNPRFRYHG</sequence>
<keyword evidence="2" id="KW-1185">Reference proteome</keyword>
<organism evidence="1 2">
    <name type="scientific">Collinsella intestinalis</name>
    <dbReference type="NCBI Taxonomy" id="147207"/>
    <lineage>
        <taxon>Bacteria</taxon>
        <taxon>Bacillati</taxon>
        <taxon>Actinomycetota</taxon>
        <taxon>Coriobacteriia</taxon>
        <taxon>Coriobacteriales</taxon>
        <taxon>Coriobacteriaceae</taxon>
        <taxon>Collinsella</taxon>
    </lineage>
</organism>
<dbReference type="AlphaFoldDB" id="A0A414NH07"/>
<accession>A0A414NH07</accession>
<dbReference type="RefSeq" id="WP_118103635.1">
    <property type="nucleotide sequence ID" value="NZ_CABJEU010000001.1"/>
</dbReference>
<comment type="caution">
    <text evidence="1">The sequence shown here is derived from an EMBL/GenBank/DDBJ whole genome shotgun (WGS) entry which is preliminary data.</text>
</comment>
<dbReference type="EMBL" id="QSLJ01000001">
    <property type="protein sequence ID" value="RHF39026.1"/>
    <property type="molecule type" value="Genomic_DNA"/>
</dbReference>
<dbReference type="InParanoid" id="A0A414NH07"/>
<reference evidence="1 2" key="1">
    <citation type="submission" date="2018-08" db="EMBL/GenBank/DDBJ databases">
        <title>A genome reference for cultivated species of the human gut microbiota.</title>
        <authorList>
            <person name="Zou Y."/>
            <person name="Xue W."/>
            <person name="Luo G."/>
        </authorList>
    </citation>
    <scope>NUCLEOTIDE SEQUENCE [LARGE SCALE GENOMIC DNA]</scope>
    <source>
        <strain evidence="1 2">AM25-33</strain>
    </source>
</reference>
<gene>
    <name evidence="1" type="ORF">DW682_04980</name>
</gene>
<evidence type="ECO:0000313" key="1">
    <source>
        <dbReference type="EMBL" id="RHF39026.1"/>
    </source>
</evidence>
<evidence type="ECO:0000313" key="2">
    <source>
        <dbReference type="Proteomes" id="UP000283983"/>
    </source>
</evidence>